<keyword evidence="2" id="KW-0547">Nucleotide-binding</keyword>
<dbReference type="SUPFAM" id="SSF50447">
    <property type="entry name" value="Translation proteins"/>
    <property type="match status" value="1"/>
</dbReference>
<dbReference type="Pfam" id="PF00679">
    <property type="entry name" value="EFG_C"/>
    <property type="match status" value="1"/>
</dbReference>
<dbReference type="Gene3D" id="3.30.70.240">
    <property type="match status" value="1"/>
</dbReference>
<dbReference type="PANTHER" id="PTHR43261">
    <property type="entry name" value="TRANSLATION ELONGATION FACTOR G-RELATED"/>
    <property type="match status" value="1"/>
</dbReference>
<protein>
    <recommendedName>
        <fullName evidence="1">Elongation factor G</fullName>
    </recommendedName>
</protein>
<dbReference type="InterPro" id="IPR035649">
    <property type="entry name" value="EFG_V"/>
</dbReference>
<dbReference type="SUPFAM" id="SSF54211">
    <property type="entry name" value="Ribosomal protein S5 domain 2-like"/>
    <property type="match status" value="1"/>
</dbReference>
<dbReference type="AlphaFoldDB" id="A0A840AVJ4"/>
<reference evidence="8 9" key="1">
    <citation type="submission" date="2020-08" db="EMBL/GenBank/DDBJ databases">
        <title>Genomic Encyclopedia of Type Strains, Phase IV (KMG-IV): sequencing the most valuable type-strain genomes for metagenomic binning, comparative biology and taxonomic classification.</title>
        <authorList>
            <person name="Goeker M."/>
        </authorList>
    </citation>
    <scope>NUCLEOTIDE SEQUENCE [LARGE SCALE GENOMIC DNA]</scope>
    <source>
        <strain evidence="8 9">DSM 25966</strain>
    </source>
</reference>
<proteinExistence type="predicted"/>
<dbReference type="InterPro" id="IPR041095">
    <property type="entry name" value="EFG_II"/>
</dbReference>
<dbReference type="SMART" id="SM00838">
    <property type="entry name" value="EFG_C"/>
    <property type="match status" value="1"/>
</dbReference>
<evidence type="ECO:0000256" key="6">
    <source>
        <dbReference type="ARBA" id="ARBA00024731"/>
    </source>
</evidence>
<accession>A0A840AVJ4</accession>
<dbReference type="InterPro" id="IPR014721">
    <property type="entry name" value="Ribsml_uS5_D2-typ_fold_subgr"/>
</dbReference>
<keyword evidence="4" id="KW-0648">Protein biosynthesis</keyword>
<organism evidence="8 9">
    <name type="scientific">Kaistia hirudinis</name>
    <dbReference type="NCBI Taxonomy" id="1293440"/>
    <lineage>
        <taxon>Bacteria</taxon>
        <taxon>Pseudomonadati</taxon>
        <taxon>Pseudomonadota</taxon>
        <taxon>Alphaproteobacteria</taxon>
        <taxon>Hyphomicrobiales</taxon>
        <taxon>Kaistiaceae</taxon>
        <taxon>Kaistia</taxon>
    </lineage>
</organism>
<dbReference type="Pfam" id="PF00009">
    <property type="entry name" value="GTP_EFTU"/>
    <property type="match status" value="1"/>
</dbReference>
<evidence type="ECO:0000313" key="9">
    <source>
        <dbReference type="Proteomes" id="UP000553963"/>
    </source>
</evidence>
<dbReference type="CDD" id="cd01342">
    <property type="entry name" value="Translation_Factor_II_like"/>
    <property type="match status" value="1"/>
</dbReference>
<dbReference type="PANTHER" id="PTHR43261:SF7">
    <property type="entry name" value="ELONGATION FACTOR G-LIKE PROTEIN"/>
    <property type="match status" value="1"/>
</dbReference>
<dbReference type="SUPFAM" id="SSF54980">
    <property type="entry name" value="EF-G C-terminal domain-like"/>
    <property type="match status" value="2"/>
</dbReference>
<dbReference type="GO" id="GO:0032790">
    <property type="term" value="P:ribosome disassembly"/>
    <property type="evidence" value="ECO:0007669"/>
    <property type="project" value="TreeGrafter"/>
</dbReference>
<dbReference type="EMBL" id="JACIDS010000005">
    <property type="protein sequence ID" value="MBB3933077.1"/>
    <property type="molecule type" value="Genomic_DNA"/>
</dbReference>
<dbReference type="NCBIfam" id="TIGR00231">
    <property type="entry name" value="small_GTP"/>
    <property type="match status" value="1"/>
</dbReference>
<dbReference type="Pfam" id="PF14492">
    <property type="entry name" value="EFG_III"/>
    <property type="match status" value="1"/>
</dbReference>
<keyword evidence="9" id="KW-1185">Reference proteome</keyword>
<dbReference type="GO" id="GO:0097216">
    <property type="term" value="F:guanosine tetraphosphate binding"/>
    <property type="evidence" value="ECO:0007669"/>
    <property type="project" value="UniProtKB-ARBA"/>
</dbReference>
<dbReference type="Proteomes" id="UP000553963">
    <property type="component" value="Unassembled WGS sequence"/>
</dbReference>
<dbReference type="InterPro" id="IPR027417">
    <property type="entry name" value="P-loop_NTPase"/>
</dbReference>
<keyword evidence="5" id="KW-0342">GTP-binding</keyword>
<gene>
    <name evidence="8" type="ORF">GGR25_004141</name>
</gene>
<dbReference type="SMART" id="SM00889">
    <property type="entry name" value="EFG_IV"/>
    <property type="match status" value="1"/>
</dbReference>
<evidence type="ECO:0000256" key="4">
    <source>
        <dbReference type="ARBA" id="ARBA00022917"/>
    </source>
</evidence>
<dbReference type="CDD" id="cd01434">
    <property type="entry name" value="EFG_mtEFG1_IV"/>
    <property type="match status" value="1"/>
</dbReference>
<dbReference type="InterPro" id="IPR020568">
    <property type="entry name" value="Ribosomal_Su5_D2-typ_SF"/>
</dbReference>
<comment type="function">
    <text evidence="6">Catalyzes the GTP-dependent ribosomal translocation step during translation elongation. During this step, the ribosome changes from the pre-translocational (PRE) to the post-translocational (POST) state as the newly formed A-site-bound peptidyl-tRNA and P-site-bound deacylated tRNA move to the P and E sites, respectively. Catalyzes the coordinated movement of the two tRNA molecules, the mRNA and conformational changes in the ribosome.</text>
</comment>
<dbReference type="GO" id="GO:0003924">
    <property type="term" value="F:GTPase activity"/>
    <property type="evidence" value="ECO:0007669"/>
    <property type="project" value="InterPro"/>
</dbReference>
<dbReference type="CDD" id="cd03713">
    <property type="entry name" value="EFG_mtEFG_C"/>
    <property type="match status" value="1"/>
</dbReference>
<keyword evidence="3 8" id="KW-0251">Elongation factor</keyword>
<dbReference type="RefSeq" id="WP_183400725.1">
    <property type="nucleotide sequence ID" value="NZ_JACIDS010000005.1"/>
</dbReference>
<dbReference type="Gene3D" id="3.30.230.10">
    <property type="match status" value="1"/>
</dbReference>
<dbReference type="InterPro" id="IPR000640">
    <property type="entry name" value="EFG_V-like"/>
</dbReference>
<dbReference type="Gene3D" id="2.40.30.10">
    <property type="entry name" value="Translation factors"/>
    <property type="match status" value="1"/>
</dbReference>
<comment type="caution">
    <text evidence="8">The sequence shown here is derived from an EMBL/GenBank/DDBJ whole genome shotgun (WGS) entry which is preliminary data.</text>
</comment>
<dbReference type="NCBIfam" id="NF009379">
    <property type="entry name" value="PRK12740.1-3"/>
    <property type="match status" value="1"/>
</dbReference>
<dbReference type="InterPro" id="IPR005517">
    <property type="entry name" value="Transl_elong_EFG/EF2_IV"/>
</dbReference>
<dbReference type="InterPro" id="IPR000795">
    <property type="entry name" value="T_Tr_GTP-bd_dom"/>
</dbReference>
<evidence type="ECO:0000256" key="1">
    <source>
        <dbReference type="ARBA" id="ARBA00017872"/>
    </source>
</evidence>
<feature type="domain" description="Tr-type G" evidence="7">
    <location>
        <begin position="12"/>
        <end position="286"/>
    </location>
</feature>
<dbReference type="InterPro" id="IPR005225">
    <property type="entry name" value="Small_GTP-bd"/>
</dbReference>
<dbReference type="GO" id="GO:0005525">
    <property type="term" value="F:GTP binding"/>
    <property type="evidence" value="ECO:0007669"/>
    <property type="project" value="UniProtKB-KW"/>
</dbReference>
<dbReference type="InterPro" id="IPR035647">
    <property type="entry name" value="EFG_III/V"/>
</dbReference>
<dbReference type="PROSITE" id="PS51722">
    <property type="entry name" value="G_TR_2"/>
    <property type="match status" value="1"/>
</dbReference>
<evidence type="ECO:0000259" key="7">
    <source>
        <dbReference type="PROSITE" id="PS51722"/>
    </source>
</evidence>
<dbReference type="GO" id="GO:0003746">
    <property type="term" value="F:translation elongation factor activity"/>
    <property type="evidence" value="ECO:0007669"/>
    <property type="project" value="UniProtKB-KW"/>
</dbReference>
<dbReference type="SUPFAM" id="SSF52540">
    <property type="entry name" value="P-loop containing nucleoside triphosphate hydrolases"/>
    <property type="match status" value="1"/>
</dbReference>
<dbReference type="Gene3D" id="3.40.50.300">
    <property type="entry name" value="P-loop containing nucleotide triphosphate hydrolases"/>
    <property type="match status" value="1"/>
</dbReference>
<evidence type="ECO:0000256" key="3">
    <source>
        <dbReference type="ARBA" id="ARBA00022768"/>
    </source>
</evidence>
<evidence type="ECO:0000313" key="8">
    <source>
        <dbReference type="EMBL" id="MBB3933077.1"/>
    </source>
</evidence>
<dbReference type="FunFam" id="3.30.230.10:FF:000003">
    <property type="entry name" value="Elongation factor G"/>
    <property type="match status" value="1"/>
</dbReference>
<dbReference type="Pfam" id="PF03764">
    <property type="entry name" value="EFG_IV"/>
    <property type="match status" value="1"/>
</dbReference>
<sequence length="685" mass="73250">MDRDGGDTGRRAGPKAVALVGPFGSGKTTLLEAMLARTGAVARQGSVTDGTSVGDTSAEARAHQMSVELNIAETGFMDERITLLDCPGSVEFAAEADAVLAVADCAVVVAEADAKKVPALQLILRELEERGIPRFLFLNKIDRSALDMQEALALLQPASRAPLLLRHIPLRKQGIVTGFVDLALERAFLYREHAPSEVVALEAADRAEETKARYAMLEKLADYDDTLMEELLEDIEPSRERIFTDLVADTRAGLLCPVLIGSALHGHGVGRLMKAIRHEAPDIGDTIARLGLAPEGEPTFQVVRTIHTGHAGKISVGRVLRGAIADGTELQGPDGPVGRVSGVLRLLGQQMAKRETATAGEVVGLGKLDGARTGMTLAAGKTAPEQIAPARPVIPVLSLAVSPLDRKDEAKLTAALGRLAEESSGLALALDEEAGEIRLEGQGEMQLRVAMERLAGRYGLMIESQPPSVPYRETIRAEAKVRGRHKKQSGGHGQFGDCVLEIRPNPRGGGFHFEEAITGGVVPRNYIPAIEAGIRDVLKRGPLGFPVVDVAVKLVDGSYHSVDSSDQAFRMAAQIGMREGLETCRSVLLEPILHVSISVPSEASARVNMMVTQRRGQLLGFDAKPGWPGWDVVEAEIPEGEMRGLIVELRSATAGVGSFESRFDHLAELTGRLAEQVTERRARAA</sequence>
<dbReference type="Gene3D" id="3.30.70.870">
    <property type="entry name" value="Elongation Factor G (Translational Gtpase), domain 3"/>
    <property type="match status" value="1"/>
</dbReference>
<dbReference type="InterPro" id="IPR009000">
    <property type="entry name" value="Transl_B-barrel_sf"/>
</dbReference>
<evidence type="ECO:0000256" key="2">
    <source>
        <dbReference type="ARBA" id="ARBA00022741"/>
    </source>
</evidence>
<evidence type="ECO:0000256" key="5">
    <source>
        <dbReference type="ARBA" id="ARBA00023134"/>
    </source>
</evidence>
<name>A0A840AVJ4_9HYPH</name>
<dbReference type="InterPro" id="IPR047872">
    <property type="entry name" value="EFG_IV"/>
</dbReference>